<dbReference type="Pfam" id="PF00535">
    <property type="entry name" value="Glycos_transf_2"/>
    <property type="match status" value="1"/>
</dbReference>
<evidence type="ECO:0000256" key="1">
    <source>
        <dbReference type="ARBA" id="ARBA00004776"/>
    </source>
</evidence>
<dbReference type="PANTHER" id="PTHR43179:SF12">
    <property type="entry name" value="GALACTOFURANOSYLTRANSFERASE GLFT2"/>
    <property type="match status" value="1"/>
</dbReference>
<evidence type="ECO:0000256" key="4">
    <source>
        <dbReference type="ARBA" id="ARBA00022679"/>
    </source>
</evidence>
<keyword evidence="8" id="KW-1185">Reference proteome</keyword>
<evidence type="ECO:0000259" key="6">
    <source>
        <dbReference type="Pfam" id="PF00535"/>
    </source>
</evidence>
<dbReference type="RefSeq" id="WP_197719414.1">
    <property type="nucleotide sequence ID" value="NZ_LR134350.1"/>
</dbReference>
<dbReference type="InterPro" id="IPR001173">
    <property type="entry name" value="Glyco_trans_2-like"/>
</dbReference>
<keyword evidence="3" id="KW-0328">Glycosyltransferase</keyword>
<dbReference type="Proteomes" id="UP000266895">
    <property type="component" value="Chromosome"/>
</dbReference>
<evidence type="ECO:0000256" key="5">
    <source>
        <dbReference type="SAM" id="MobiDB-lite"/>
    </source>
</evidence>
<dbReference type="GO" id="GO:0016757">
    <property type="term" value="F:glycosyltransferase activity"/>
    <property type="evidence" value="ECO:0007669"/>
    <property type="project" value="UniProtKB-KW"/>
</dbReference>
<evidence type="ECO:0000256" key="3">
    <source>
        <dbReference type="ARBA" id="ARBA00022676"/>
    </source>
</evidence>
<feature type="domain" description="Glycosyltransferase 2-like" evidence="6">
    <location>
        <begin position="87"/>
        <end position="183"/>
    </location>
</feature>
<comment type="similarity">
    <text evidence="2">Belongs to the glycosyltransferase 2 family.</text>
</comment>
<feature type="region of interest" description="Disordered" evidence="5">
    <location>
        <begin position="48"/>
        <end position="77"/>
    </location>
</feature>
<comment type="pathway">
    <text evidence="1">Cell wall biogenesis; cell wall polysaccharide biosynthesis.</text>
</comment>
<protein>
    <submittedName>
        <fullName evidence="7">Putative glycosyl transferase</fullName>
    </submittedName>
</protein>
<dbReference type="SUPFAM" id="SSF53448">
    <property type="entry name" value="Nucleotide-diphospho-sugar transferases"/>
    <property type="match status" value="1"/>
</dbReference>
<sequence>MSQAIDGADRADGADGVGGADGAYGVGGADGAYGVGGADGAHGAGGADGAHGAGGADGAHGARDRQDGSGLPAQPAPHTDAPVALDIFIPFWGEPDYLYAAVRSVLDQTSPNWRLTVVDDCYPEDVSGFFSGLDDERVRYLRNEENLGIIGNFSRCQELAEGVYTVFMGCDDLLGPRYVETIERTAARLPGVEIIQPGVEVVDGSGAPVLPLSDRVKDLLRPSGRATHVLAGEDLARSLFVGDWLYWPSLALRTEALKGVRFLPDYEIILDVGLLMDLITAGARLAVVPDVVFRYRRHGASLSSEALLDGPRFSDERRFFAQQAARMDALGWRRASRAARQHLTSRAYALSLLPGALRARRDVRPLLRHALR</sequence>
<dbReference type="InterPro" id="IPR029044">
    <property type="entry name" value="Nucleotide-diphossugar_trans"/>
</dbReference>
<dbReference type="KEGG" id="ahw:NCTC11636_02381"/>
<keyword evidence="4 7" id="KW-0808">Transferase</keyword>
<feature type="compositionally biased region" description="Gly residues" evidence="5">
    <location>
        <begin position="48"/>
        <end position="58"/>
    </location>
</feature>
<evidence type="ECO:0000256" key="2">
    <source>
        <dbReference type="ARBA" id="ARBA00006739"/>
    </source>
</evidence>
<dbReference type="AlphaFoldDB" id="A0A3S4V679"/>
<dbReference type="PANTHER" id="PTHR43179">
    <property type="entry name" value="RHAMNOSYLTRANSFERASE WBBL"/>
    <property type="match status" value="1"/>
</dbReference>
<dbReference type="Gene3D" id="3.90.550.10">
    <property type="entry name" value="Spore Coat Polysaccharide Biosynthesis Protein SpsA, Chain A"/>
    <property type="match status" value="1"/>
</dbReference>
<reference evidence="7 8" key="1">
    <citation type="submission" date="2018-12" db="EMBL/GenBank/DDBJ databases">
        <authorList>
            <consortium name="Pathogen Informatics"/>
        </authorList>
    </citation>
    <scope>NUCLEOTIDE SEQUENCE [LARGE SCALE GENOMIC DNA]</scope>
    <source>
        <strain evidence="7 8">NCTC11636</strain>
    </source>
</reference>
<name>A0A3S4V679_9ACTO</name>
<proteinExistence type="inferred from homology"/>
<gene>
    <name evidence="7" type="ORF">NCTC11636_02381</name>
</gene>
<evidence type="ECO:0000313" key="7">
    <source>
        <dbReference type="EMBL" id="VEG29909.1"/>
    </source>
</evidence>
<organism evidence="7 8">
    <name type="scientific">Actinomyces howellii</name>
    <dbReference type="NCBI Taxonomy" id="52771"/>
    <lineage>
        <taxon>Bacteria</taxon>
        <taxon>Bacillati</taxon>
        <taxon>Actinomycetota</taxon>
        <taxon>Actinomycetes</taxon>
        <taxon>Actinomycetales</taxon>
        <taxon>Actinomycetaceae</taxon>
        <taxon>Actinomyces</taxon>
    </lineage>
</organism>
<accession>A0A3S4V679</accession>
<dbReference type="EMBL" id="LR134350">
    <property type="protein sequence ID" value="VEG29909.1"/>
    <property type="molecule type" value="Genomic_DNA"/>
</dbReference>
<evidence type="ECO:0000313" key="8">
    <source>
        <dbReference type="Proteomes" id="UP000266895"/>
    </source>
</evidence>